<dbReference type="InterPro" id="IPR029753">
    <property type="entry name" value="D-isomer_DH_CS"/>
</dbReference>
<keyword evidence="2 4" id="KW-0560">Oxidoreductase</keyword>
<dbReference type="InterPro" id="IPR050223">
    <property type="entry name" value="D-isomer_2-hydroxyacid_DH"/>
</dbReference>
<evidence type="ECO:0000313" key="7">
    <source>
        <dbReference type="EMBL" id="HHF98811.1"/>
    </source>
</evidence>
<name>A0A7V5I0G1_UNCAE</name>
<organism evidence="7">
    <name type="scientific">Aerophobetes bacterium</name>
    <dbReference type="NCBI Taxonomy" id="2030807"/>
    <lineage>
        <taxon>Bacteria</taxon>
        <taxon>Candidatus Aerophobota</taxon>
    </lineage>
</organism>
<protein>
    <submittedName>
        <fullName evidence="7">D-glycerate dehydrogenase</fullName>
    </submittedName>
</protein>
<dbReference type="EMBL" id="DRTT01000138">
    <property type="protein sequence ID" value="HHF98811.1"/>
    <property type="molecule type" value="Genomic_DNA"/>
</dbReference>
<gene>
    <name evidence="7" type="ORF">ENL39_04925</name>
</gene>
<dbReference type="GO" id="GO:0016618">
    <property type="term" value="F:hydroxypyruvate reductase [NAD(P)H] activity"/>
    <property type="evidence" value="ECO:0007669"/>
    <property type="project" value="TreeGrafter"/>
</dbReference>
<evidence type="ECO:0000256" key="2">
    <source>
        <dbReference type="ARBA" id="ARBA00023002"/>
    </source>
</evidence>
<evidence type="ECO:0000256" key="1">
    <source>
        <dbReference type="ARBA" id="ARBA00005854"/>
    </source>
</evidence>
<dbReference type="AlphaFoldDB" id="A0A7V5I0G1"/>
<comment type="similarity">
    <text evidence="1 4">Belongs to the D-isomer specific 2-hydroxyacid dehydrogenase family.</text>
</comment>
<accession>A0A7V5I0G1</accession>
<dbReference type="InterPro" id="IPR006139">
    <property type="entry name" value="D-isomer_2_OHA_DH_cat_dom"/>
</dbReference>
<feature type="domain" description="D-isomer specific 2-hydroxyacid dehydrogenase NAD-binding" evidence="6">
    <location>
        <begin position="110"/>
        <end position="287"/>
    </location>
</feature>
<dbReference type="SUPFAM" id="SSF52283">
    <property type="entry name" value="Formate/glycerate dehydrogenase catalytic domain-like"/>
    <property type="match status" value="1"/>
</dbReference>
<dbReference type="CDD" id="cd05301">
    <property type="entry name" value="GDH"/>
    <property type="match status" value="1"/>
</dbReference>
<dbReference type="GO" id="GO:0030267">
    <property type="term" value="F:glyoxylate reductase (NADPH) activity"/>
    <property type="evidence" value="ECO:0007669"/>
    <property type="project" value="TreeGrafter"/>
</dbReference>
<proteinExistence type="inferred from homology"/>
<dbReference type="SUPFAM" id="SSF51735">
    <property type="entry name" value="NAD(P)-binding Rossmann-fold domains"/>
    <property type="match status" value="1"/>
</dbReference>
<keyword evidence="3" id="KW-0520">NAD</keyword>
<sequence length="327" mass="36257">MKPKVFVTRKIPREGIDILEKTCEVKVNPYDRVLTKDELMKEIKKIDGLLCLLTDTIDKEVLDEASDLKIISNYAVGYNNIDVEEATKRKIMVTNTPGVLTDTTADLTWALLMGIARRIVEADKFTREGKFKGWDPMLFLGSDVHHATLGIIGFGRIGKTVAKRAKGFEMKILYNDVQKAPKEVEKELGAEFVSLEKLLSTSDFVSIHTPLSPETHHLIGEKELRMMKKTSFLINVARGPIVDEKALVRALKENWIAGAALDVYENEPYLTSGLSELPNVIVVPHIGSASIATRTKMATMAATNLVAGLNGKVPPNLVNKEVLAYLQ</sequence>
<evidence type="ECO:0000256" key="3">
    <source>
        <dbReference type="ARBA" id="ARBA00023027"/>
    </source>
</evidence>
<dbReference type="Gene3D" id="3.40.50.720">
    <property type="entry name" value="NAD(P)-binding Rossmann-like Domain"/>
    <property type="match status" value="2"/>
</dbReference>
<dbReference type="PROSITE" id="PS00671">
    <property type="entry name" value="D_2_HYDROXYACID_DH_3"/>
    <property type="match status" value="1"/>
</dbReference>
<comment type="caution">
    <text evidence="7">The sequence shown here is derived from an EMBL/GenBank/DDBJ whole genome shotgun (WGS) entry which is preliminary data.</text>
</comment>
<reference evidence="7" key="1">
    <citation type="journal article" date="2020" name="mSystems">
        <title>Genome- and Community-Level Interaction Insights into Carbon Utilization and Element Cycling Functions of Hydrothermarchaeota in Hydrothermal Sediment.</title>
        <authorList>
            <person name="Zhou Z."/>
            <person name="Liu Y."/>
            <person name="Xu W."/>
            <person name="Pan J."/>
            <person name="Luo Z.H."/>
            <person name="Li M."/>
        </authorList>
    </citation>
    <scope>NUCLEOTIDE SEQUENCE [LARGE SCALE GENOMIC DNA]</scope>
    <source>
        <strain evidence="7">HyVt-92</strain>
    </source>
</reference>
<dbReference type="FunFam" id="3.40.50.720:FF:000462">
    <property type="entry name" value="Glyoxylate reductase (NADP+)"/>
    <property type="match status" value="1"/>
</dbReference>
<evidence type="ECO:0000259" key="6">
    <source>
        <dbReference type="Pfam" id="PF02826"/>
    </source>
</evidence>
<dbReference type="PANTHER" id="PTHR10996">
    <property type="entry name" value="2-HYDROXYACID DEHYDROGENASE-RELATED"/>
    <property type="match status" value="1"/>
</dbReference>
<dbReference type="PROSITE" id="PS00670">
    <property type="entry name" value="D_2_HYDROXYACID_DH_2"/>
    <property type="match status" value="1"/>
</dbReference>
<dbReference type="GO" id="GO:0005829">
    <property type="term" value="C:cytosol"/>
    <property type="evidence" value="ECO:0007669"/>
    <property type="project" value="TreeGrafter"/>
</dbReference>
<feature type="domain" description="D-isomer specific 2-hydroxyacid dehydrogenase catalytic" evidence="5">
    <location>
        <begin position="5"/>
        <end position="319"/>
    </location>
</feature>
<dbReference type="InterPro" id="IPR006140">
    <property type="entry name" value="D-isomer_DH_NAD-bd"/>
</dbReference>
<dbReference type="GO" id="GO:0051287">
    <property type="term" value="F:NAD binding"/>
    <property type="evidence" value="ECO:0007669"/>
    <property type="project" value="InterPro"/>
</dbReference>
<dbReference type="InterPro" id="IPR036291">
    <property type="entry name" value="NAD(P)-bd_dom_sf"/>
</dbReference>
<evidence type="ECO:0000259" key="5">
    <source>
        <dbReference type="Pfam" id="PF00389"/>
    </source>
</evidence>
<dbReference type="Pfam" id="PF02826">
    <property type="entry name" value="2-Hacid_dh_C"/>
    <property type="match status" value="1"/>
</dbReference>
<dbReference type="PANTHER" id="PTHR10996:SF178">
    <property type="entry name" value="2-HYDROXYACID DEHYDROGENASE YGL185C-RELATED"/>
    <property type="match status" value="1"/>
</dbReference>
<evidence type="ECO:0000256" key="4">
    <source>
        <dbReference type="RuleBase" id="RU003719"/>
    </source>
</evidence>
<dbReference type="NCBIfam" id="NF009714">
    <property type="entry name" value="PRK13243.1"/>
    <property type="match status" value="1"/>
</dbReference>
<dbReference type="Proteomes" id="UP000886070">
    <property type="component" value="Unassembled WGS sequence"/>
</dbReference>
<dbReference type="Pfam" id="PF00389">
    <property type="entry name" value="2-Hacid_dh"/>
    <property type="match status" value="1"/>
</dbReference>